<dbReference type="RefSeq" id="WP_115268223.1">
    <property type="nucleotide sequence ID" value="NZ_UGGU01000002.1"/>
</dbReference>
<dbReference type="EMBL" id="UGGU01000002">
    <property type="protein sequence ID" value="STO28741.1"/>
    <property type="molecule type" value="Genomic_DNA"/>
</dbReference>
<keyword evidence="3" id="KW-0238">DNA-binding</keyword>
<dbReference type="PANTHER" id="PTHR30461">
    <property type="entry name" value="DNA-INVERTASE FROM LAMBDOID PROPHAGE"/>
    <property type="match status" value="1"/>
</dbReference>
<evidence type="ECO:0000313" key="8">
    <source>
        <dbReference type="EMBL" id="STO28741.1"/>
    </source>
</evidence>
<sequence>MRKYLYIRVSTREQNEDRQLKLKEKYNLRNSDIFIDKSTGKNFNRPEYQKLKEEIQSGDTLIIMSLDRLGRNKKQSLDELRELKQKGIRLVVDDIPTTAIELDDNKLIIEMINNILIEVYATLAEEELNISTKRREQGIAAMPINENGKKYSKKTGREVGRPNKQKTLSKEQQRYIKAWIEKSIKLSDCIKFTGLSQATLYRIKSHFYKNIEE</sequence>
<dbReference type="InterPro" id="IPR006119">
    <property type="entry name" value="Resolv_N"/>
</dbReference>
<evidence type="ECO:0000256" key="2">
    <source>
        <dbReference type="ARBA" id="ARBA00022908"/>
    </source>
</evidence>
<dbReference type="SUPFAM" id="SSF53041">
    <property type="entry name" value="Resolvase-like"/>
    <property type="match status" value="1"/>
</dbReference>
<name>A0A377GQH6_9FUSO</name>
<comment type="similarity">
    <text evidence="1">Belongs to the site-specific recombinase resolvase family.</text>
</comment>
<dbReference type="SMART" id="SM00857">
    <property type="entry name" value="Resolvase"/>
    <property type="match status" value="1"/>
</dbReference>
<dbReference type="GO" id="GO:0003677">
    <property type="term" value="F:DNA binding"/>
    <property type="evidence" value="ECO:0007669"/>
    <property type="project" value="UniProtKB-KW"/>
</dbReference>
<dbReference type="PROSITE" id="PS51736">
    <property type="entry name" value="RECOMBINASES_3"/>
    <property type="match status" value="1"/>
</dbReference>
<dbReference type="InterPro" id="IPR006118">
    <property type="entry name" value="Recombinase_CS"/>
</dbReference>
<keyword evidence="2" id="KW-0229">DNA integration</keyword>
<dbReference type="Gene3D" id="3.40.50.1390">
    <property type="entry name" value="Resolvase, N-terminal catalytic domain"/>
    <property type="match status" value="1"/>
</dbReference>
<dbReference type="Proteomes" id="UP000255328">
    <property type="component" value="Unassembled WGS sequence"/>
</dbReference>
<dbReference type="InterPro" id="IPR036162">
    <property type="entry name" value="Resolvase-like_N_sf"/>
</dbReference>
<dbReference type="GO" id="GO:0015074">
    <property type="term" value="P:DNA integration"/>
    <property type="evidence" value="ECO:0007669"/>
    <property type="project" value="UniProtKB-KW"/>
</dbReference>
<evidence type="ECO:0000313" key="9">
    <source>
        <dbReference type="Proteomes" id="UP000255328"/>
    </source>
</evidence>
<dbReference type="CDD" id="cd03768">
    <property type="entry name" value="SR_ResInv"/>
    <property type="match status" value="1"/>
</dbReference>
<evidence type="ECO:0000256" key="4">
    <source>
        <dbReference type="ARBA" id="ARBA00023172"/>
    </source>
</evidence>
<dbReference type="OrthoDB" id="81716at2"/>
<evidence type="ECO:0000256" key="6">
    <source>
        <dbReference type="PROSITE-ProRule" id="PRU10137"/>
    </source>
</evidence>
<dbReference type="PROSITE" id="PS00398">
    <property type="entry name" value="RECOMBINASES_2"/>
    <property type="match status" value="1"/>
</dbReference>
<feature type="domain" description="Resolvase/invertase-type recombinase catalytic" evidence="7">
    <location>
        <begin position="2"/>
        <end position="146"/>
    </location>
</feature>
<dbReference type="Pfam" id="PF00239">
    <property type="entry name" value="Resolvase"/>
    <property type="match status" value="1"/>
</dbReference>
<keyword evidence="4" id="KW-0233">DNA recombination</keyword>
<evidence type="ECO:0000256" key="5">
    <source>
        <dbReference type="PIRSR" id="PIRSR606118-50"/>
    </source>
</evidence>
<keyword evidence="9" id="KW-1185">Reference proteome</keyword>
<reference evidence="8 9" key="1">
    <citation type="submission" date="2018-06" db="EMBL/GenBank/DDBJ databases">
        <authorList>
            <consortium name="Pathogen Informatics"/>
            <person name="Doyle S."/>
        </authorList>
    </citation>
    <scope>NUCLEOTIDE SEQUENCE [LARGE SCALE GENOMIC DNA]</scope>
    <source>
        <strain evidence="8 9">NCTC10723</strain>
    </source>
</reference>
<organism evidence="8 9">
    <name type="scientific">Fusobacterium necrogenes</name>
    <dbReference type="NCBI Taxonomy" id="858"/>
    <lineage>
        <taxon>Bacteria</taxon>
        <taxon>Fusobacteriati</taxon>
        <taxon>Fusobacteriota</taxon>
        <taxon>Fusobacteriia</taxon>
        <taxon>Fusobacteriales</taxon>
        <taxon>Fusobacteriaceae</taxon>
        <taxon>Fusobacterium</taxon>
    </lineage>
</organism>
<dbReference type="AlphaFoldDB" id="A0A377GQH6"/>
<dbReference type="PROSITE" id="PS00397">
    <property type="entry name" value="RECOMBINASES_1"/>
    <property type="match status" value="1"/>
</dbReference>
<protein>
    <submittedName>
        <fullName evidence="8">Transposon Tn552 DNA-invertase bin3</fullName>
    </submittedName>
</protein>
<gene>
    <name evidence="8" type="primary">bin3_2</name>
    <name evidence="8" type="ORF">NCTC10723_00052</name>
</gene>
<evidence type="ECO:0000256" key="3">
    <source>
        <dbReference type="ARBA" id="ARBA00023125"/>
    </source>
</evidence>
<dbReference type="PANTHER" id="PTHR30461:SF26">
    <property type="entry name" value="RESOLVASE HOMOLOG YNEB"/>
    <property type="match status" value="1"/>
</dbReference>
<accession>A0A377GQH6</accession>
<dbReference type="GO" id="GO:0000150">
    <property type="term" value="F:DNA strand exchange activity"/>
    <property type="evidence" value="ECO:0007669"/>
    <property type="project" value="InterPro"/>
</dbReference>
<dbReference type="InterPro" id="IPR050639">
    <property type="entry name" value="SSR_resolvase"/>
</dbReference>
<proteinExistence type="inferred from homology"/>
<evidence type="ECO:0000259" key="7">
    <source>
        <dbReference type="PROSITE" id="PS51736"/>
    </source>
</evidence>
<feature type="active site" description="O-(5'-phospho-DNA)-serine intermediate" evidence="5 6">
    <location>
        <position position="10"/>
    </location>
</feature>
<evidence type="ECO:0000256" key="1">
    <source>
        <dbReference type="ARBA" id="ARBA00009913"/>
    </source>
</evidence>